<sequence>MAKTPVSPIKGLPVCQDASGCPAIHKKVGKNKYICAANFFFRIEAFVKFPASEIRKYNGYILLVQRVDGVAMECYVTVSEMESVKTFKAINRTFAEKGGVIWQGINEIQLSTYIMDKLKEFSQSPDATRLHESLIIGSQPNFKTIDVNGDFVDDPDNDPGIEMDGNV</sequence>
<gene>
    <name evidence="1" type="ORF">PACLA_8A049508</name>
</gene>
<name>A0A6S7FJP1_PARCT</name>
<organism evidence="1 2">
    <name type="scientific">Paramuricea clavata</name>
    <name type="common">Red gorgonian</name>
    <name type="synonym">Violescent sea-whip</name>
    <dbReference type="NCBI Taxonomy" id="317549"/>
    <lineage>
        <taxon>Eukaryota</taxon>
        <taxon>Metazoa</taxon>
        <taxon>Cnidaria</taxon>
        <taxon>Anthozoa</taxon>
        <taxon>Octocorallia</taxon>
        <taxon>Malacalcyonacea</taxon>
        <taxon>Plexauridae</taxon>
        <taxon>Paramuricea</taxon>
    </lineage>
</organism>
<proteinExistence type="predicted"/>
<keyword evidence="2" id="KW-1185">Reference proteome</keyword>
<dbReference type="AlphaFoldDB" id="A0A6S7FJP1"/>
<reference evidence="1" key="1">
    <citation type="submission" date="2020-04" db="EMBL/GenBank/DDBJ databases">
        <authorList>
            <person name="Alioto T."/>
            <person name="Alioto T."/>
            <person name="Gomez Garrido J."/>
        </authorList>
    </citation>
    <scope>NUCLEOTIDE SEQUENCE</scope>
    <source>
        <strain evidence="1">A484AB</strain>
    </source>
</reference>
<dbReference type="Proteomes" id="UP001152795">
    <property type="component" value="Unassembled WGS sequence"/>
</dbReference>
<evidence type="ECO:0000313" key="2">
    <source>
        <dbReference type="Proteomes" id="UP001152795"/>
    </source>
</evidence>
<comment type="caution">
    <text evidence="1">The sequence shown here is derived from an EMBL/GenBank/DDBJ whole genome shotgun (WGS) entry which is preliminary data.</text>
</comment>
<evidence type="ECO:0000313" key="1">
    <source>
        <dbReference type="EMBL" id="CAB3977717.1"/>
    </source>
</evidence>
<accession>A0A6S7FJP1</accession>
<dbReference type="EMBL" id="CACRXK020000064">
    <property type="protein sequence ID" value="CAB3977717.1"/>
    <property type="molecule type" value="Genomic_DNA"/>
</dbReference>
<protein>
    <submittedName>
        <fullName evidence="1">Uncharacterized protein</fullName>
    </submittedName>
</protein>